<dbReference type="Proteomes" id="UP000077748">
    <property type="component" value="Chromosome"/>
</dbReference>
<proteinExistence type="predicted"/>
<evidence type="ECO:0000313" key="1">
    <source>
        <dbReference type="EMBL" id="ANI16653.1"/>
    </source>
</evidence>
<reference evidence="1 2" key="1">
    <citation type="submission" date="2016-05" db="EMBL/GenBank/DDBJ databases">
        <title>Genome Sequence of Pseudomonas citronellolis Strain SJTE-3, an Estrogens and Persistent Organic Pollutants degradation strain.</title>
        <authorList>
            <person name="Liang R."/>
        </authorList>
    </citation>
    <scope>NUCLEOTIDE SEQUENCE [LARGE SCALE GENOMIC DNA]</scope>
    <source>
        <strain evidence="1 2">SJTE-3</strain>
    </source>
</reference>
<dbReference type="EMBL" id="CP015878">
    <property type="protein sequence ID" value="ANI16653.1"/>
    <property type="molecule type" value="Genomic_DNA"/>
</dbReference>
<accession>A0A1A9KI54</accession>
<dbReference type="RefSeq" id="WP_064583944.1">
    <property type="nucleotide sequence ID" value="NZ_CP015878.1"/>
</dbReference>
<sequence length="205" mass="22733">MPDLPELSQRYALVIAFQSSRAADYPIALSLARRASYFVEVTKGSVDYHVAAFESTPADIARAVSIADMLARVKGTFFSVRGRLFKDDGNVLQVLHCLNESFRVKDYRSHCHVIFPTQFSQGIPQVHVKIPHLGKKDMLVIPCAFAAKYTGWALTKDHPGTLQDQFRDVCVTHGCDWCPRCNPDDLQPPQVLGGPDVPLPVVTPV</sequence>
<evidence type="ECO:0000313" key="2">
    <source>
        <dbReference type="Proteomes" id="UP000077748"/>
    </source>
</evidence>
<name>A0A1A9KI54_9PSED</name>
<protein>
    <submittedName>
        <fullName evidence="1">Uncharacterized protein</fullName>
    </submittedName>
</protein>
<dbReference type="AlphaFoldDB" id="A0A1A9KI54"/>
<gene>
    <name evidence="1" type="ORF">A9C11_22975</name>
</gene>
<organism evidence="1 2">
    <name type="scientific">Pseudomonas citronellolis</name>
    <dbReference type="NCBI Taxonomy" id="53408"/>
    <lineage>
        <taxon>Bacteria</taxon>
        <taxon>Pseudomonadati</taxon>
        <taxon>Pseudomonadota</taxon>
        <taxon>Gammaproteobacteria</taxon>
        <taxon>Pseudomonadales</taxon>
        <taxon>Pseudomonadaceae</taxon>
        <taxon>Pseudomonas</taxon>
    </lineage>
</organism>